<dbReference type="PANTHER" id="PTHR42862">
    <property type="entry name" value="DELTA-1-PYRROLINE-5-CARBOXYLATE DEHYDROGENASE 1, ISOFORM A-RELATED"/>
    <property type="match status" value="1"/>
</dbReference>
<dbReference type="Gene3D" id="3.40.605.10">
    <property type="entry name" value="Aldehyde Dehydrogenase, Chain A, domain 1"/>
    <property type="match status" value="1"/>
</dbReference>
<keyword evidence="7" id="KW-1185">Reference proteome</keyword>
<sequence length="522" mass="59084">MPFVNENTYNRYVAEGREEEFHRLYEAALEKVKEELGREYPILIGKEEVRTEKKIVERSPIDTSIVVGVFQSGSVEDVSRAVDVAKAAFKEWSSVDWRDRVELSLKAAEEIRRQKFELAALMTYENGKNRFESVAEIDETIDYFTYYAHILEENRGFVREMESRIYRNEHAYSVMRPYGAWLIMAPFNFPAAITTTMTLGAVITGNTVVVKPSPHTPLLPYKMVEAMRRAGFPPEVVNYITVENEVIAKYLETDNKLDGLAFTGSKEVGQRLLKQFINIRPRPAVLELGGKNATIVTAKADLNKAVEGVFRGAFGFGAQKCSATARVFVEAPVYDKFVEMLVERVKNAVIGDPRRRETFLGPIINKAAVEKYRRFIEQAKREGGRILVGGRVIEEEKSYLVEPTVVVDLPYTSDLWRTELFVPILLVMKVDSLEEAVRYANDVDYGLTAGIFSEDPKEVQYFFDNIEAGVTYANRVVGSTTGAMPGVQPFGGWKGSGWTGRNAGGPYYLLSFMREQARTWYD</sequence>
<feature type="domain" description="Aldehyde dehydrogenase" evidence="5">
    <location>
        <begin position="53"/>
        <end position="514"/>
    </location>
</feature>
<dbReference type="GO" id="GO:0009898">
    <property type="term" value="C:cytoplasmic side of plasma membrane"/>
    <property type="evidence" value="ECO:0007669"/>
    <property type="project" value="TreeGrafter"/>
</dbReference>
<dbReference type="STRING" id="666510.ASAC_0743"/>
<comment type="similarity">
    <text evidence="4">Belongs to the aldehyde dehydrogenase family.</text>
</comment>
<dbReference type="SUPFAM" id="SSF53720">
    <property type="entry name" value="ALDH-like"/>
    <property type="match status" value="1"/>
</dbReference>
<dbReference type="InterPro" id="IPR050485">
    <property type="entry name" value="Proline_metab_enzyme"/>
</dbReference>
<dbReference type="FunCoup" id="D9Q1G1">
    <property type="interactions" value="22"/>
</dbReference>
<evidence type="ECO:0000256" key="3">
    <source>
        <dbReference type="PROSITE-ProRule" id="PRU10007"/>
    </source>
</evidence>
<dbReference type="Gene3D" id="3.40.309.10">
    <property type="entry name" value="Aldehyde Dehydrogenase, Chain A, domain 2"/>
    <property type="match status" value="1"/>
</dbReference>
<dbReference type="Proteomes" id="UP000000346">
    <property type="component" value="Chromosome"/>
</dbReference>
<name>D9Q1G1_ACIS3</name>
<dbReference type="KEGG" id="asc:ASAC_0743"/>
<dbReference type="Pfam" id="PF00171">
    <property type="entry name" value="Aldedh"/>
    <property type="match status" value="1"/>
</dbReference>
<dbReference type="InterPro" id="IPR016161">
    <property type="entry name" value="Ald_DH/histidinol_DH"/>
</dbReference>
<organism evidence="6 7">
    <name type="scientific">Acidilobus saccharovorans (strain DSM 16705 / JCM 18335 / VKM B-2471 / 345-15)</name>
    <dbReference type="NCBI Taxonomy" id="666510"/>
    <lineage>
        <taxon>Archaea</taxon>
        <taxon>Thermoproteota</taxon>
        <taxon>Thermoprotei</taxon>
        <taxon>Acidilobales</taxon>
        <taxon>Acidilobaceae</taxon>
        <taxon>Acidilobus</taxon>
    </lineage>
</organism>
<dbReference type="eggNOG" id="arCOG01252">
    <property type="taxonomic scope" value="Archaea"/>
</dbReference>
<dbReference type="InterPro" id="IPR016163">
    <property type="entry name" value="Ald_DH_C"/>
</dbReference>
<dbReference type="GeneID" id="9498976"/>
<evidence type="ECO:0000259" key="5">
    <source>
        <dbReference type="Pfam" id="PF00171"/>
    </source>
</evidence>
<dbReference type="AlphaFoldDB" id="D9Q1G1"/>
<protein>
    <submittedName>
        <fullName evidence="6">NAD-dependent aldehyde dehydrogenase</fullName>
    </submittedName>
</protein>
<dbReference type="InterPro" id="IPR016162">
    <property type="entry name" value="Ald_DH_N"/>
</dbReference>
<dbReference type="InterPro" id="IPR029510">
    <property type="entry name" value="Ald_DH_CS_GLU"/>
</dbReference>
<dbReference type="GO" id="GO:0003842">
    <property type="term" value="F:L-glutamate gamma-semialdehyde dehydrogenase activity"/>
    <property type="evidence" value="ECO:0007669"/>
    <property type="project" value="TreeGrafter"/>
</dbReference>
<proteinExistence type="inferred from homology"/>
<dbReference type="HOGENOM" id="CLU_005391_0_0_2"/>
<evidence type="ECO:0000256" key="4">
    <source>
        <dbReference type="RuleBase" id="RU003345"/>
    </source>
</evidence>
<evidence type="ECO:0000313" key="6">
    <source>
        <dbReference type="EMBL" id="ADL19149.1"/>
    </source>
</evidence>
<dbReference type="PROSITE" id="PS00687">
    <property type="entry name" value="ALDEHYDE_DEHYDR_GLU"/>
    <property type="match status" value="1"/>
</dbReference>
<dbReference type="InterPro" id="IPR015590">
    <property type="entry name" value="Aldehyde_DH_dom"/>
</dbReference>
<dbReference type="InParanoid" id="D9Q1G1"/>
<dbReference type="RefSeq" id="WP_013266661.1">
    <property type="nucleotide sequence ID" value="NC_014374.1"/>
</dbReference>
<accession>D9Q1G1</accession>
<gene>
    <name evidence="6" type="ordered locus">ASAC_0743</name>
</gene>
<keyword evidence="1 4" id="KW-0560">Oxidoreductase</keyword>
<dbReference type="EMBL" id="CP001742">
    <property type="protein sequence ID" value="ADL19149.1"/>
    <property type="molecule type" value="Genomic_DNA"/>
</dbReference>
<evidence type="ECO:0000256" key="1">
    <source>
        <dbReference type="ARBA" id="ARBA00023002"/>
    </source>
</evidence>
<feature type="active site" evidence="3">
    <location>
        <position position="287"/>
    </location>
</feature>
<evidence type="ECO:0000256" key="2">
    <source>
        <dbReference type="ARBA" id="ARBA00023027"/>
    </source>
</evidence>
<dbReference type="FunFam" id="3.40.309.10:FF:000005">
    <property type="entry name" value="1-pyrroline-5-carboxylate dehydrogenase 1"/>
    <property type="match status" value="1"/>
</dbReference>
<dbReference type="PANTHER" id="PTHR42862:SF1">
    <property type="entry name" value="DELTA-1-PYRROLINE-5-CARBOXYLATE DEHYDROGENASE 2, ISOFORM A-RELATED"/>
    <property type="match status" value="1"/>
</dbReference>
<reference evidence="6 7" key="1">
    <citation type="journal article" date="2010" name="Appl. Environ. Microbiol.">
        <title>The genome sequence of the crenarchaeon Acidilobus saccharovorans supports a new order, Acidilobales, and suggests an important ecological role in terrestrial acidic hot springs.</title>
        <authorList>
            <person name="Mardanov A.V."/>
            <person name="Svetlitchnyi V.A."/>
            <person name="Beletsky A.V."/>
            <person name="Prokofeva M.I."/>
            <person name="Bonch-Osmolovskaya E.A."/>
            <person name="Ravin N.V."/>
            <person name="Skryabin K.G."/>
        </authorList>
    </citation>
    <scope>NUCLEOTIDE SEQUENCE [LARGE SCALE GENOMIC DNA]</scope>
    <source>
        <strain evidence="7">DSM 16705 / JCM 18335 / VKM B-2471 / 345-15</strain>
    </source>
</reference>
<dbReference type="GO" id="GO:0010133">
    <property type="term" value="P:L-proline catabolic process to L-glutamate"/>
    <property type="evidence" value="ECO:0007669"/>
    <property type="project" value="TreeGrafter"/>
</dbReference>
<evidence type="ECO:0000313" key="7">
    <source>
        <dbReference type="Proteomes" id="UP000000346"/>
    </source>
</evidence>
<keyword evidence="2" id="KW-0520">NAD</keyword>
<dbReference type="OrthoDB" id="6342at2157"/>